<dbReference type="Proteomes" id="UP000005837">
    <property type="component" value="Unassembled WGS sequence"/>
</dbReference>
<name>C0DY69_EIKCO</name>
<dbReference type="EMBL" id="ACEA01000052">
    <property type="protein sequence ID" value="EEG22926.1"/>
    <property type="molecule type" value="Genomic_DNA"/>
</dbReference>
<protein>
    <submittedName>
        <fullName evidence="1">Uncharacterized protein</fullName>
    </submittedName>
</protein>
<organism evidence="1 2">
    <name type="scientific">Eikenella corrodens ATCC 23834</name>
    <dbReference type="NCBI Taxonomy" id="546274"/>
    <lineage>
        <taxon>Bacteria</taxon>
        <taxon>Pseudomonadati</taxon>
        <taxon>Pseudomonadota</taxon>
        <taxon>Betaproteobacteria</taxon>
        <taxon>Neisseriales</taxon>
        <taxon>Neisseriaceae</taxon>
        <taxon>Eikenella</taxon>
    </lineage>
</organism>
<gene>
    <name evidence="1" type="ORF">EIKCOROL_02331</name>
</gene>
<accession>C0DY69</accession>
<sequence>MVSVIWLEKSGGFASRAKRRHYLINGWAVQTEEMGCAAVYAFS</sequence>
<proteinExistence type="predicted"/>
<dbReference type="HOGENOM" id="CLU_3232959_0_0_4"/>
<comment type="caution">
    <text evidence="1">The sequence shown here is derived from an EMBL/GenBank/DDBJ whole genome shotgun (WGS) entry which is preliminary data.</text>
</comment>
<dbReference type="AlphaFoldDB" id="C0DY69"/>
<reference evidence="1 2" key="1">
    <citation type="submission" date="2009-01" db="EMBL/GenBank/DDBJ databases">
        <authorList>
            <person name="Fulton L."/>
            <person name="Clifton S."/>
            <person name="Chinwalla A.T."/>
            <person name="Mitreva M."/>
            <person name="Sodergren E."/>
            <person name="Weinstock G."/>
            <person name="Clifton S."/>
            <person name="Dooling D.J."/>
            <person name="Fulton B."/>
            <person name="Minx P."/>
            <person name="Pepin K.H."/>
            <person name="Johnson M."/>
            <person name="Bhonagiri V."/>
            <person name="Nash W.E."/>
            <person name="Mardis E.R."/>
            <person name="Wilson R.K."/>
        </authorList>
    </citation>
    <scope>NUCLEOTIDE SEQUENCE [LARGE SCALE GENOMIC DNA]</scope>
    <source>
        <strain evidence="1 2">ATCC 23834</strain>
    </source>
</reference>
<evidence type="ECO:0000313" key="2">
    <source>
        <dbReference type="Proteomes" id="UP000005837"/>
    </source>
</evidence>
<evidence type="ECO:0000313" key="1">
    <source>
        <dbReference type="EMBL" id="EEG22926.1"/>
    </source>
</evidence>